<keyword evidence="4 8" id="KW-0479">Metal-binding</keyword>
<evidence type="ECO:0000256" key="7">
    <source>
        <dbReference type="ARBA" id="ARBA00023235"/>
    </source>
</evidence>
<dbReference type="SUPFAM" id="SSF53649">
    <property type="entry name" value="Alkaline phosphatase-like"/>
    <property type="match status" value="1"/>
</dbReference>
<comment type="similarity">
    <text evidence="3 8">Belongs to the BPG-independent phosphoglycerate mutase family.</text>
</comment>
<evidence type="ECO:0000256" key="3">
    <source>
        <dbReference type="ARBA" id="ARBA00008819"/>
    </source>
</evidence>
<feature type="binding site" evidence="8">
    <location>
        <begin position="154"/>
        <end position="155"/>
    </location>
    <ligand>
        <name>substrate</name>
    </ligand>
</feature>
<evidence type="ECO:0000256" key="4">
    <source>
        <dbReference type="ARBA" id="ARBA00022723"/>
    </source>
</evidence>
<evidence type="ECO:0000256" key="9">
    <source>
        <dbReference type="NCBIfam" id="TIGR01307"/>
    </source>
</evidence>
<evidence type="ECO:0000256" key="6">
    <source>
        <dbReference type="ARBA" id="ARBA00023211"/>
    </source>
</evidence>
<evidence type="ECO:0000259" key="11">
    <source>
        <dbReference type="Pfam" id="PF06415"/>
    </source>
</evidence>
<dbReference type="HAMAP" id="MF_01038">
    <property type="entry name" value="GpmI"/>
    <property type="match status" value="1"/>
</dbReference>
<feature type="binding site" evidence="8">
    <location>
        <begin position="262"/>
        <end position="265"/>
    </location>
    <ligand>
        <name>substrate</name>
    </ligand>
</feature>
<comment type="pathway">
    <text evidence="2 8">Carbohydrate degradation; glycolysis; pyruvate from D-glyceraldehyde 3-phosphate: step 3/5.</text>
</comment>
<organism evidence="12 13">
    <name type="scientific">Virgibacillus siamensis</name>
    <dbReference type="NCBI Taxonomy" id="480071"/>
    <lineage>
        <taxon>Bacteria</taxon>
        <taxon>Bacillati</taxon>
        <taxon>Bacillota</taxon>
        <taxon>Bacilli</taxon>
        <taxon>Bacillales</taxon>
        <taxon>Bacillaceae</taxon>
        <taxon>Virgibacillus</taxon>
    </lineage>
</organism>
<dbReference type="PANTHER" id="PTHR31637">
    <property type="entry name" value="2,3-BISPHOSPHOGLYCERATE-INDEPENDENT PHOSPHOGLYCERATE MUTASE"/>
    <property type="match status" value="1"/>
</dbReference>
<feature type="binding site" evidence="8">
    <location>
        <position position="63"/>
    </location>
    <ligand>
        <name>Mn(2+)</name>
        <dbReference type="ChEBI" id="CHEBI:29035"/>
        <label>2</label>
    </ligand>
</feature>
<feature type="binding site" evidence="8">
    <location>
        <position position="186"/>
    </location>
    <ligand>
        <name>substrate</name>
    </ligand>
</feature>
<sequence>MKQDQLAALIILDGFGIRDEEKGNAVKQANTPNFDRFWKQYPHNQLNASGEAVGLPEGQMGNSEVGHLNIGAGRIVYQSLTRVNLSIKEGDFFEKQAFLKSIKNAKENGKALHIFGLLSDGGVHSHIRHLFALLKLASDNGLQDVYVHAFLDGRDVGQQTAKKYIKATQDKMNEYGVGKIATISGRYYSMDRDKRWDRVKKAYDAMVYGEGPSYRDPYDVIDDSYENGIYDEFVIPSVLIDENNEPVGKVQDGDSIIFYNFRPDRAIQISRTFANEDFHDFDRGEGVPKHLDFVMLTNFSESVDGYVAYEPVNLDNTVGEVLSQNEMNQLRIAETEKYPHVTFFMSGGREQEFPGEKRVLIDSPKVATYDLKPEMSVYEVTDALLQELDSQQNNAIILNFANPDMVGHSGKLEPTIKAIEAVDECLGKVVDKILELGGNAIITADHGNSDEVVTTEDEPMTTHTTNPVPVIVTKEGAELRDGGILADLSPTLLDLLDVKKSDEMTGESLIKK</sequence>
<keyword evidence="8" id="KW-0749">Sporulation</keyword>
<feature type="binding site" evidence="8">
    <location>
        <position position="124"/>
    </location>
    <ligand>
        <name>substrate</name>
    </ligand>
</feature>
<comment type="caution">
    <text evidence="12">The sequence shown here is derived from an EMBL/GenBank/DDBJ whole genome shotgun (WGS) entry which is preliminary data.</text>
</comment>
<feature type="domain" description="Metalloenzyme" evidence="10">
    <location>
        <begin position="7"/>
        <end position="500"/>
    </location>
</feature>
<dbReference type="EMBL" id="BAAADS010000001">
    <property type="protein sequence ID" value="GAA0589323.1"/>
    <property type="molecule type" value="Genomic_DNA"/>
</dbReference>
<keyword evidence="6 8" id="KW-0464">Manganese</keyword>
<dbReference type="InterPro" id="IPR011258">
    <property type="entry name" value="BPG-indep_PGM_N"/>
</dbReference>
<evidence type="ECO:0000259" key="10">
    <source>
        <dbReference type="Pfam" id="PF01676"/>
    </source>
</evidence>
<feature type="binding site" evidence="8">
    <location>
        <position position="337"/>
    </location>
    <ligand>
        <name>substrate</name>
    </ligand>
</feature>
<gene>
    <name evidence="8 12" type="primary">gpmI</name>
    <name evidence="12" type="ORF">GCM10009001_01540</name>
</gene>
<feature type="active site" description="Phosphoserine intermediate" evidence="8">
    <location>
        <position position="63"/>
    </location>
</feature>
<feature type="binding site" evidence="8">
    <location>
        <position position="408"/>
    </location>
    <ligand>
        <name>Mn(2+)</name>
        <dbReference type="ChEBI" id="CHEBI:29035"/>
        <label>1</label>
    </ligand>
</feature>
<feature type="binding site" evidence="8">
    <location>
        <position position="463"/>
    </location>
    <ligand>
        <name>Mn(2+)</name>
        <dbReference type="ChEBI" id="CHEBI:29035"/>
        <label>1</label>
    </ligand>
</feature>
<feature type="binding site" evidence="8">
    <location>
        <position position="446"/>
    </location>
    <ligand>
        <name>Mn(2+)</name>
        <dbReference type="ChEBI" id="CHEBI:29035"/>
        <label>2</label>
    </ligand>
</feature>
<dbReference type="RefSeq" id="WP_343809361.1">
    <property type="nucleotide sequence ID" value="NZ_BAAADS010000001.1"/>
</dbReference>
<dbReference type="CDD" id="cd16010">
    <property type="entry name" value="iPGM"/>
    <property type="match status" value="1"/>
</dbReference>
<dbReference type="PANTHER" id="PTHR31637:SF0">
    <property type="entry name" value="2,3-BISPHOSPHOGLYCERATE-INDEPENDENT PHOSPHOGLYCERATE MUTASE"/>
    <property type="match status" value="1"/>
</dbReference>
<dbReference type="Gene3D" id="3.40.1450.10">
    <property type="entry name" value="BPG-independent phosphoglycerate mutase, domain B"/>
    <property type="match status" value="1"/>
</dbReference>
<dbReference type="InterPro" id="IPR006124">
    <property type="entry name" value="Metalloenzyme"/>
</dbReference>
<dbReference type="Proteomes" id="UP001500866">
    <property type="component" value="Unassembled WGS sequence"/>
</dbReference>
<evidence type="ECO:0000256" key="5">
    <source>
        <dbReference type="ARBA" id="ARBA00023152"/>
    </source>
</evidence>
<protein>
    <recommendedName>
        <fullName evidence="8 9">2,3-bisphosphoglycerate-independent phosphoglycerate mutase</fullName>
        <shortName evidence="8">BPG-independent PGAM</shortName>
        <shortName evidence="8">Phosphoglyceromutase</shortName>
        <shortName evidence="8">iPGM</shortName>
        <ecNumber evidence="8 9">5.4.2.12</ecNumber>
    </recommendedName>
</protein>
<evidence type="ECO:0000256" key="1">
    <source>
        <dbReference type="ARBA" id="ARBA00000370"/>
    </source>
</evidence>
<dbReference type="SUPFAM" id="SSF64158">
    <property type="entry name" value="2,3-Bisphosphoglycerate-independent phosphoglycerate mutase, substrate-binding domain"/>
    <property type="match status" value="1"/>
</dbReference>
<dbReference type="Gene3D" id="3.40.720.10">
    <property type="entry name" value="Alkaline Phosphatase, subunit A"/>
    <property type="match status" value="1"/>
</dbReference>
<comment type="catalytic activity">
    <reaction evidence="1 8">
        <text>(2R)-2-phosphoglycerate = (2R)-3-phosphoglycerate</text>
        <dbReference type="Rhea" id="RHEA:15901"/>
        <dbReference type="ChEBI" id="CHEBI:58272"/>
        <dbReference type="ChEBI" id="CHEBI:58289"/>
        <dbReference type="EC" id="5.4.2.12"/>
    </reaction>
</comment>
<dbReference type="EC" id="5.4.2.12" evidence="8 9"/>
<dbReference type="Pfam" id="PF06415">
    <property type="entry name" value="iPGM_N"/>
    <property type="match status" value="1"/>
</dbReference>
<dbReference type="InterPro" id="IPR036646">
    <property type="entry name" value="PGAM_B_sf"/>
</dbReference>
<dbReference type="InterPro" id="IPR005995">
    <property type="entry name" value="Pgm_bpd_ind"/>
</dbReference>
<keyword evidence="7 8" id="KW-0413">Isomerase</keyword>
<comment type="caution">
    <text evidence="8">Lacks conserved residue(s) required for the propagation of feature annotation.</text>
</comment>
<evidence type="ECO:0000313" key="13">
    <source>
        <dbReference type="Proteomes" id="UP001500866"/>
    </source>
</evidence>
<evidence type="ECO:0000256" key="2">
    <source>
        <dbReference type="ARBA" id="ARBA00004798"/>
    </source>
</evidence>
<dbReference type="NCBIfam" id="TIGR01307">
    <property type="entry name" value="pgm_bpd_ind"/>
    <property type="match status" value="1"/>
</dbReference>
<comment type="subunit">
    <text evidence="8">Monomer.</text>
</comment>
<keyword evidence="5 8" id="KW-0324">Glycolysis</keyword>
<comment type="function">
    <text evidence="8">Essential for rapid growth and for sporulation. Catalyzes the interconversion of 2-phosphoglycerate and 3-phosphoglycerate.</text>
</comment>
<evidence type="ECO:0000313" key="12">
    <source>
        <dbReference type="EMBL" id="GAA0589323.1"/>
    </source>
</evidence>
<dbReference type="PIRSF" id="PIRSF001492">
    <property type="entry name" value="IPGAM"/>
    <property type="match status" value="1"/>
</dbReference>
<dbReference type="Pfam" id="PF01676">
    <property type="entry name" value="Metalloenzyme"/>
    <property type="match status" value="1"/>
</dbReference>
<feature type="domain" description="BPG-independent PGAM N-terminal" evidence="11">
    <location>
        <begin position="83"/>
        <end position="300"/>
    </location>
</feature>
<feature type="binding site" evidence="8">
    <location>
        <position position="445"/>
    </location>
    <ligand>
        <name>Mn(2+)</name>
        <dbReference type="ChEBI" id="CHEBI:29035"/>
        <label>2</label>
    </ligand>
</feature>
<name>A0ABP3QIS4_9BACI</name>
<feature type="binding site" evidence="8">
    <location>
        <position position="13"/>
    </location>
    <ligand>
        <name>Mn(2+)</name>
        <dbReference type="ChEBI" id="CHEBI:29035"/>
        <label>2</label>
    </ligand>
</feature>
<dbReference type="InterPro" id="IPR017850">
    <property type="entry name" value="Alkaline_phosphatase_core_sf"/>
</dbReference>
<keyword evidence="13" id="KW-1185">Reference proteome</keyword>
<reference evidence="13" key="1">
    <citation type="journal article" date="2019" name="Int. J. Syst. Evol. Microbiol.">
        <title>The Global Catalogue of Microorganisms (GCM) 10K type strain sequencing project: providing services to taxonomists for standard genome sequencing and annotation.</title>
        <authorList>
            <consortium name="The Broad Institute Genomics Platform"/>
            <consortium name="The Broad Institute Genome Sequencing Center for Infectious Disease"/>
            <person name="Wu L."/>
            <person name="Ma J."/>
        </authorList>
    </citation>
    <scope>NUCLEOTIDE SEQUENCE [LARGE SCALE GENOMIC DNA]</scope>
    <source>
        <strain evidence="13">JCM 15395</strain>
    </source>
</reference>
<accession>A0ABP3QIS4</accession>
<feature type="binding site" evidence="8">
    <location>
        <position position="192"/>
    </location>
    <ligand>
        <name>substrate</name>
    </ligand>
</feature>
<feature type="binding site" evidence="8">
    <location>
        <position position="404"/>
    </location>
    <ligand>
        <name>Mn(2+)</name>
        <dbReference type="ChEBI" id="CHEBI:29035"/>
        <label>1</label>
    </ligand>
</feature>
<comment type="cofactor">
    <cofactor evidence="8">
        <name>Mn(2+)</name>
        <dbReference type="ChEBI" id="CHEBI:29035"/>
    </cofactor>
    <text evidence="8">Binds 2 manganese ions per subunit.</text>
</comment>
<evidence type="ECO:0000256" key="8">
    <source>
        <dbReference type="HAMAP-Rule" id="MF_01038"/>
    </source>
</evidence>
<proteinExistence type="inferred from homology"/>